<feature type="domain" description="Solute-binding protein family 3/N-terminal" evidence="2">
    <location>
        <begin position="63"/>
        <end position="152"/>
    </location>
</feature>
<dbReference type="PANTHER" id="PTHR35936:SF19">
    <property type="entry name" value="AMINO-ACID-BINDING PROTEIN YXEM-RELATED"/>
    <property type="match status" value="1"/>
</dbReference>
<dbReference type="EMBL" id="BA000035">
    <property type="protein sequence ID" value="BAC19475.1"/>
    <property type="molecule type" value="Genomic_DNA"/>
</dbReference>
<dbReference type="SUPFAM" id="SSF53850">
    <property type="entry name" value="Periplasmic binding protein-like II"/>
    <property type="match status" value="1"/>
</dbReference>
<dbReference type="KEGG" id="cef:CE2665"/>
<dbReference type="AlphaFoldDB" id="Q8FM42"/>
<proteinExistence type="predicted"/>
<dbReference type="Proteomes" id="UP000001409">
    <property type="component" value="Chromosome"/>
</dbReference>
<accession>Q8FM42</accession>
<evidence type="ECO:0000259" key="2">
    <source>
        <dbReference type="Pfam" id="PF00497"/>
    </source>
</evidence>
<reference evidence="3 4" key="1">
    <citation type="journal article" date="2003" name="Genome Res.">
        <title>Comparative complete genome sequence analysis of the amino acid replacements responsible for the thermostability of Corynebacterium efficiens.</title>
        <authorList>
            <person name="Nishio Y."/>
            <person name="Nakamura Y."/>
            <person name="Kawarabayasi Y."/>
            <person name="Usuda Y."/>
            <person name="Kimura E."/>
            <person name="Sugimoto S."/>
            <person name="Matsui K."/>
            <person name="Yamagishi A."/>
            <person name="Kikuchi H."/>
            <person name="Ikeo K."/>
            <person name="Gojobori T."/>
        </authorList>
    </citation>
    <scope>NUCLEOTIDE SEQUENCE [LARGE SCALE GENOMIC DNA]</scope>
    <source>
        <strain evidence="4">DSM 44549 / YS-314 / AJ 12310 / JCM 11189 / NBRC 100395</strain>
    </source>
</reference>
<evidence type="ECO:0000256" key="1">
    <source>
        <dbReference type="ARBA" id="ARBA00022729"/>
    </source>
</evidence>
<sequence length="178" mass="19138">MLFSALSSLLSCWPMLGRMTRLLLVKAALLGAATVLLSSCSTISANIPADSAGTLSRVEDGTLVVGVSEHPPWTEVSDQGEYSGSEVDLIRGFAEHVNAEIEWQQGPESVLAERIKNSEVDVVIGGLTDSSPWSSHMALTRPYAEIDGEKMVMGTPLGENAFLVELERYLAEELGETQ</sequence>
<dbReference type="HOGENOM" id="CLU_1658498_0_0_11"/>
<dbReference type="eggNOG" id="COG0834">
    <property type="taxonomic scope" value="Bacteria"/>
</dbReference>
<organism evidence="3 4">
    <name type="scientific">Corynebacterium efficiens (strain DSM 44549 / YS-314 / AJ 12310 / JCM 11189 / NBRC 100395)</name>
    <dbReference type="NCBI Taxonomy" id="196164"/>
    <lineage>
        <taxon>Bacteria</taxon>
        <taxon>Bacillati</taxon>
        <taxon>Actinomycetota</taxon>
        <taxon>Actinomycetes</taxon>
        <taxon>Mycobacteriales</taxon>
        <taxon>Corynebacteriaceae</taxon>
        <taxon>Corynebacterium</taxon>
    </lineage>
</organism>
<keyword evidence="1" id="KW-0732">Signal</keyword>
<dbReference type="PANTHER" id="PTHR35936">
    <property type="entry name" value="MEMBRANE-BOUND LYTIC MUREIN TRANSGLYCOSYLASE F"/>
    <property type="match status" value="1"/>
</dbReference>
<dbReference type="InterPro" id="IPR001638">
    <property type="entry name" value="Solute-binding_3/MltF_N"/>
</dbReference>
<name>Q8FM42_COREF</name>
<dbReference type="STRING" id="196164.gene:10743113"/>
<evidence type="ECO:0000313" key="3">
    <source>
        <dbReference type="EMBL" id="BAC19475.1"/>
    </source>
</evidence>
<dbReference type="Gene3D" id="3.40.190.10">
    <property type="entry name" value="Periplasmic binding protein-like II"/>
    <property type="match status" value="1"/>
</dbReference>
<protein>
    <recommendedName>
        <fullName evidence="2">Solute-binding protein family 3/N-terminal domain-containing protein</fullName>
    </recommendedName>
</protein>
<keyword evidence="4" id="KW-1185">Reference proteome</keyword>
<evidence type="ECO:0000313" key="4">
    <source>
        <dbReference type="Proteomes" id="UP000001409"/>
    </source>
</evidence>
<dbReference type="Pfam" id="PF00497">
    <property type="entry name" value="SBP_bac_3"/>
    <property type="match status" value="1"/>
</dbReference>